<comment type="caution">
    <text evidence="1">The sequence shown here is derived from an EMBL/GenBank/DDBJ whole genome shotgun (WGS) entry which is preliminary data.</text>
</comment>
<reference evidence="2" key="1">
    <citation type="journal article" date="2019" name="Int. J. Syst. Evol. Microbiol.">
        <title>The Global Catalogue of Microorganisms (GCM) 10K type strain sequencing project: providing services to taxonomists for standard genome sequencing and annotation.</title>
        <authorList>
            <consortium name="The Broad Institute Genomics Platform"/>
            <consortium name="The Broad Institute Genome Sequencing Center for Infectious Disease"/>
            <person name="Wu L."/>
            <person name="Ma J."/>
        </authorList>
    </citation>
    <scope>NUCLEOTIDE SEQUENCE [LARGE SCALE GENOMIC DNA]</scope>
    <source>
        <strain evidence="2">KCTC 42644</strain>
    </source>
</reference>
<name>A0ABV7XAW2_9SPHN</name>
<dbReference type="RefSeq" id="WP_380859129.1">
    <property type="nucleotide sequence ID" value="NZ_JBHRXV010000004.1"/>
</dbReference>
<proteinExistence type="predicted"/>
<keyword evidence="2" id="KW-1185">Reference proteome</keyword>
<accession>A0ABV7XAW2</accession>
<dbReference type="EMBL" id="JBHRXV010000004">
    <property type="protein sequence ID" value="MFC3712378.1"/>
    <property type="molecule type" value="Genomic_DNA"/>
</dbReference>
<organism evidence="1 2">
    <name type="scientific">Sphingoaurantiacus capsulatus</name>
    <dbReference type="NCBI Taxonomy" id="1771310"/>
    <lineage>
        <taxon>Bacteria</taxon>
        <taxon>Pseudomonadati</taxon>
        <taxon>Pseudomonadota</taxon>
        <taxon>Alphaproteobacteria</taxon>
        <taxon>Sphingomonadales</taxon>
        <taxon>Sphingosinicellaceae</taxon>
        <taxon>Sphingoaurantiacus</taxon>
    </lineage>
</organism>
<protein>
    <submittedName>
        <fullName evidence="1">Uncharacterized protein</fullName>
    </submittedName>
</protein>
<dbReference type="Proteomes" id="UP001595615">
    <property type="component" value="Unassembled WGS sequence"/>
</dbReference>
<sequence length="80" mass="8101">MIGRILSALAGRSIARNVGTVAGGTRGALIGAAIPTVLRRMGPVGLIAAAAGGYAVKRHLDKKAAQDAAAARPSRRRTAR</sequence>
<gene>
    <name evidence="1" type="ORF">ACFOMD_07345</name>
</gene>
<evidence type="ECO:0000313" key="2">
    <source>
        <dbReference type="Proteomes" id="UP001595615"/>
    </source>
</evidence>
<evidence type="ECO:0000313" key="1">
    <source>
        <dbReference type="EMBL" id="MFC3712378.1"/>
    </source>
</evidence>